<reference evidence="1" key="1">
    <citation type="submission" date="2015-07" db="EMBL/GenBank/DDBJ databases">
        <title>MeaNS - Measles Nucleotide Surveillance Program.</title>
        <authorList>
            <person name="Tran T."/>
            <person name="Druce J."/>
        </authorList>
    </citation>
    <scope>NUCLEOTIDE SEQUENCE</scope>
    <source>
        <strain evidence="1">UCB-OBI-ISO-001</strain>
        <tissue evidence="1">Gonad</tissue>
    </source>
</reference>
<gene>
    <name evidence="1" type="ORF">OCBIM_22031425mg</name>
</gene>
<accession>A0A0L8GM95</accession>
<organism evidence="1">
    <name type="scientific">Octopus bimaculoides</name>
    <name type="common">California two-spotted octopus</name>
    <dbReference type="NCBI Taxonomy" id="37653"/>
    <lineage>
        <taxon>Eukaryota</taxon>
        <taxon>Metazoa</taxon>
        <taxon>Spiralia</taxon>
        <taxon>Lophotrochozoa</taxon>
        <taxon>Mollusca</taxon>
        <taxon>Cephalopoda</taxon>
        <taxon>Coleoidea</taxon>
        <taxon>Octopodiformes</taxon>
        <taxon>Octopoda</taxon>
        <taxon>Incirrata</taxon>
        <taxon>Octopodidae</taxon>
        <taxon>Octopus</taxon>
    </lineage>
</organism>
<evidence type="ECO:0000313" key="1">
    <source>
        <dbReference type="EMBL" id="KOF77979.1"/>
    </source>
</evidence>
<dbReference type="EMBL" id="KQ421241">
    <property type="protein sequence ID" value="KOF77979.1"/>
    <property type="molecule type" value="Genomic_DNA"/>
</dbReference>
<name>A0A0L8GM95_OCTBM</name>
<proteinExistence type="predicted"/>
<protein>
    <submittedName>
        <fullName evidence="1">Uncharacterized protein</fullName>
    </submittedName>
</protein>
<sequence>MKHVRESKMKRINLQVISSFIRSLLIWKSSNRCSRDRRDTIGQMTFLWLL</sequence>
<dbReference type="AlphaFoldDB" id="A0A0L8GM95"/>